<evidence type="ECO:0000256" key="5">
    <source>
        <dbReference type="ARBA" id="ARBA00022801"/>
    </source>
</evidence>
<dbReference type="InterPro" id="IPR013780">
    <property type="entry name" value="Glyco_hydro_b"/>
</dbReference>
<dbReference type="SUPFAM" id="SSF51011">
    <property type="entry name" value="Glycosyl hydrolase domain"/>
    <property type="match status" value="1"/>
</dbReference>
<sequence length="386" mass="42489">MKLYTCVFVLLSTLALINALDNGLGLTPQMGWNSWNYFACDINETLIRETALAMTKNGMQDAGYEYVNIDDCWAVSRDSNGVIQADPNAFPSGIAALADYVHSLGLKLGIYTDAGILTCQKRPGSYGYEAIDAKTYASWGIDYVKEDWCSTFLDNPVQRYTIMSEALNATGRPIFFSLCDWGVDNPWNWAPTIGNSWRTTPDIKDNWNSFISNLMAQVPIAGASGVGGWNDPDMLEVGNGGMTNTEYVSQFSLWSLMSAPLIAGNDLRNVDPDTLAILTNQEVIAINQDPMGKQGTLVRSTNDGYNQIWARPLSDGSRAVVLFNSSPNATNIELLWSDIWVPINTQLSVRDLWSQSDIGVFSTSYLAENIAPHASVMLRLSTSSKY</sequence>
<evidence type="ECO:0000256" key="1">
    <source>
        <dbReference type="ARBA" id="ARBA00001255"/>
    </source>
</evidence>
<dbReference type="GO" id="GO:0004557">
    <property type="term" value="F:alpha-galactosidase activity"/>
    <property type="evidence" value="ECO:0007669"/>
    <property type="project" value="UniProtKB-EC"/>
</dbReference>
<dbReference type="Pfam" id="PF17801">
    <property type="entry name" value="Melibiase_C"/>
    <property type="match status" value="1"/>
</dbReference>
<evidence type="ECO:0000259" key="10">
    <source>
        <dbReference type="Pfam" id="PF17801"/>
    </source>
</evidence>
<proteinExistence type="inferred from homology"/>
<dbReference type="EC" id="3.2.1.22" evidence="3 8"/>
<evidence type="ECO:0000313" key="12">
    <source>
        <dbReference type="Proteomes" id="UP000695562"/>
    </source>
</evidence>
<evidence type="ECO:0000256" key="9">
    <source>
        <dbReference type="SAM" id="SignalP"/>
    </source>
</evidence>
<evidence type="ECO:0000256" key="7">
    <source>
        <dbReference type="ARBA" id="ARBA00023295"/>
    </source>
</evidence>
<name>A0A8J4V961_9MYCE</name>
<evidence type="ECO:0000256" key="8">
    <source>
        <dbReference type="RuleBase" id="RU361168"/>
    </source>
</evidence>
<evidence type="ECO:0000256" key="4">
    <source>
        <dbReference type="ARBA" id="ARBA00022729"/>
    </source>
</evidence>
<dbReference type="OrthoDB" id="5795902at2759"/>
<organism evidence="11 12">
    <name type="scientific">Polysphondylium violaceum</name>
    <dbReference type="NCBI Taxonomy" id="133409"/>
    <lineage>
        <taxon>Eukaryota</taxon>
        <taxon>Amoebozoa</taxon>
        <taxon>Evosea</taxon>
        <taxon>Eumycetozoa</taxon>
        <taxon>Dictyostelia</taxon>
        <taxon>Dictyosteliales</taxon>
        <taxon>Dictyosteliaceae</taxon>
        <taxon>Polysphondylium</taxon>
    </lineage>
</organism>
<dbReference type="Gene3D" id="2.60.40.1180">
    <property type="entry name" value="Golgi alpha-mannosidase II"/>
    <property type="match status" value="1"/>
</dbReference>
<dbReference type="InterPro" id="IPR041233">
    <property type="entry name" value="Melibiase_C"/>
</dbReference>
<keyword evidence="5 8" id="KW-0378">Hydrolase</keyword>
<keyword evidence="7 8" id="KW-0326">Glycosidase</keyword>
<comment type="similarity">
    <text evidence="2 8">Belongs to the glycosyl hydrolase 27 family.</text>
</comment>
<protein>
    <recommendedName>
        <fullName evidence="3 8">Alpha-galactosidase</fullName>
        <ecNumber evidence="3 8">3.2.1.22</ecNumber>
    </recommendedName>
    <alternativeName>
        <fullName evidence="8">Melibiase</fullName>
    </alternativeName>
</protein>
<evidence type="ECO:0000256" key="3">
    <source>
        <dbReference type="ARBA" id="ARBA00012755"/>
    </source>
</evidence>
<dbReference type="PANTHER" id="PTHR11452:SF75">
    <property type="entry name" value="ALPHA-GALACTOSIDASE MEL1"/>
    <property type="match status" value="1"/>
</dbReference>
<dbReference type="FunFam" id="2.60.40.1180:FF:000008">
    <property type="entry name" value="Alpha-galactosidase"/>
    <property type="match status" value="1"/>
</dbReference>
<evidence type="ECO:0000256" key="2">
    <source>
        <dbReference type="ARBA" id="ARBA00009743"/>
    </source>
</evidence>
<feature type="signal peptide" evidence="9">
    <location>
        <begin position="1"/>
        <end position="19"/>
    </location>
</feature>
<dbReference type="FunFam" id="3.20.20.70:FF:000202">
    <property type="entry name" value="Alpha-galactosidase"/>
    <property type="match status" value="1"/>
</dbReference>
<reference evidence="11" key="1">
    <citation type="submission" date="2020-01" db="EMBL/GenBank/DDBJ databases">
        <title>Development of genomics and gene disruption for Polysphondylium violaceum indicates a role for the polyketide synthase stlB in stalk morphogenesis.</title>
        <authorList>
            <person name="Narita B."/>
            <person name="Kawabe Y."/>
            <person name="Kin K."/>
            <person name="Saito T."/>
            <person name="Gibbs R."/>
            <person name="Kuspa A."/>
            <person name="Muzny D."/>
            <person name="Queller D."/>
            <person name="Richards S."/>
            <person name="Strassman J."/>
            <person name="Sucgang R."/>
            <person name="Worley K."/>
            <person name="Schaap P."/>
        </authorList>
    </citation>
    <scope>NUCLEOTIDE SEQUENCE</scope>
    <source>
        <strain evidence="11">QSvi11</strain>
    </source>
</reference>
<keyword evidence="12" id="KW-1185">Reference proteome</keyword>
<accession>A0A8J4V961</accession>
<dbReference type="InterPro" id="IPR017853">
    <property type="entry name" value="GH"/>
</dbReference>
<dbReference type="CDD" id="cd14792">
    <property type="entry name" value="GH27"/>
    <property type="match status" value="1"/>
</dbReference>
<evidence type="ECO:0000313" key="11">
    <source>
        <dbReference type="EMBL" id="KAF2078452.1"/>
    </source>
</evidence>
<dbReference type="GO" id="GO:0005995">
    <property type="term" value="P:melibiose catabolic process"/>
    <property type="evidence" value="ECO:0007669"/>
    <property type="project" value="UniProtKB-ARBA"/>
</dbReference>
<dbReference type="PRINTS" id="PR00740">
    <property type="entry name" value="GLHYDRLASE27"/>
</dbReference>
<dbReference type="SUPFAM" id="SSF51445">
    <property type="entry name" value="(Trans)glycosidases"/>
    <property type="match status" value="1"/>
</dbReference>
<evidence type="ECO:0000256" key="6">
    <source>
        <dbReference type="ARBA" id="ARBA00023157"/>
    </source>
</evidence>
<dbReference type="InterPro" id="IPR013785">
    <property type="entry name" value="Aldolase_TIM"/>
</dbReference>
<gene>
    <name evidence="11" type="ORF">CYY_000202</name>
</gene>
<dbReference type="EMBL" id="AJWJ01000004">
    <property type="protein sequence ID" value="KAF2078452.1"/>
    <property type="molecule type" value="Genomic_DNA"/>
</dbReference>
<feature type="domain" description="Alpha galactosidase C-terminal" evidence="10">
    <location>
        <begin position="303"/>
        <end position="380"/>
    </location>
</feature>
<comment type="catalytic activity">
    <reaction evidence="1 8">
        <text>Hydrolysis of terminal, non-reducing alpha-D-galactose residues in alpha-D-galactosides, including galactose oligosaccharides, galactomannans and galactolipids.</text>
        <dbReference type="EC" id="3.2.1.22"/>
    </reaction>
</comment>
<feature type="chain" id="PRO_5035180117" description="Alpha-galactosidase" evidence="9">
    <location>
        <begin position="20"/>
        <end position="386"/>
    </location>
</feature>
<dbReference type="InterPro" id="IPR002241">
    <property type="entry name" value="Glyco_hydro_27"/>
</dbReference>
<keyword evidence="4 9" id="KW-0732">Signal</keyword>
<keyword evidence="6 8" id="KW-1015">Disulfide bond</keyword>
<dbReference type="Proteomes" id="UP000695562">
    <property type="component" value="Unassembled WGS sequence"/>
</dbReference>
<dbReference type="InterPro" id="IPR000111">
    <property type="entry name" value="Glyco_hydro_27/36_CS"/>
</dbReference>
<dbReference type="Gene3D" id="3.20.20.70">
    <property type="entry name" value="Aldolase class I"/>
    <property type="match status" value="1"/>
</dbReference>
<dbReference type="Pfam" id="PF16499">
    <property type="entry name" value="Melibiase_2"/>
    <property type="match status" value="1"/>
</dbReference>
<comment type="caution">
    <text evidence="11">The sequence shown here is derived from an EMBL/GenBank/DDBJ whole genome shotgun (WGS) entry which is preliminary data.</text>
</comment>
<dbReference type="PANTHER" id="PTHR11452">
    <property type="entry name" value="ALPHA-GALACTOSIDASE/ALPHA-N-ACETYLGALACTOSAMINIDASE"/>
    <property type="match status" value="1"/>
</dbReference>
<dbReference type="AlphaFoldDB" id="A0A8J4V961"/>
<dbReference type="PROSITE" id="PS00512">
    <property type="entry name" value="ALPHA_GALACTOSIDASE"/>
    <property type="match status" value="1"/>
</dbReference>